<feature type="domain" description="DUF5801" evidence="2">
    <location>
        <begin position="1062"/>
        <end position="1196"/>
    </location>
</feature>
<evidence type="ECO:0000259" key="2">
    <source>
        <dbReference type="Pfam" id="PF19116"/>
    </source>
</evidence>
<feature type="region of interest" description="Disordered" evidence="1">
    <location>
        <begin position="413"/>
        <end position="442"/>
    </location>
</feature>
<evidence type="ECO:0000256" key="1">
    <source>
        <dbReference type="SAM" id="MobiDB-lite"/>
    </source>
</evidence>
<evidence type="ECO:0000313" key="4">
    <source>
        <dbReference type="Proteomes" id="UP000504693"/>
    </source>
</evidence>
<proteinExistence type="predicted"/>
<accession>A0A7D3X9K8</accession>
<keyword evidence="4" id="KW-1185">Reference proteome</keyword>
<dbReference type="Gene3D" id="2.60.40.3440">
    <property type="match status" value="1"/>
</dbReference>
<dbReference type="Proteomes" id="UP000504693">
    <property type="component" value="Chromosome"/>
</dbReference>
<dbReference type="InterPro" id="IPR043824">
    <property type="entry name" value="DUF5801"/>
</dbReference>
<protein>
    <submittedName>
        <fullName evidence="3">Cadherin-like domain-containing protein</fullName>
    </submittedName>
</protein>
<dbReference type="Pfam" id="PF19116">
    <property type="entry name" value="DUF5801"/>
    <property type="match status" value="2"/>
</dbReference>
<feature type="region of interest" description="Disordered" evidence="1">
    <location>
        <begin position="1"/>
        <end position="20"/>
    </location>
</feature>
<reference evidence="3 4" key="1">
    <citation type="submission" date="2020-05" db="EMBL/GenBank/DDBJ databases">
        <title>Erythrobacter mangrovi sp. nov., isolated from rhizosphere soil of mangrove plant (Kandelia candel).</title>
        <authorList>
            <person name="Ye Y.H."/>
        </authorList>
    </citation>
    <scope>NUCLEOTIDE SEQUENCE [LARGE SCALE GENOMIC DNA]</scope>
    <source>
        <strain evidence="3 4">EB310</strain>
    </source>
</reference>
<dbReference type="EMBL" id="CP053921">
    <property type="protein sequence ID" value="QKG71135.1"/>
    <property type="molecule type" value="Genomic_DNA"/>
</dbReference>
<dbReference type="RefSeq" id="WP_173213802.1">
    <property type="nucleotide sequence ID" value="NZ_CP053921.1"/>
</dbReference>
<sequence length="1425" mass="143304">MMDYTGRGISEDGQENHEDLSSELGQAPIVAMVQAGLGAQQTQIVGPDNVVRLPAGVSLDAIAVDGRDLIITLEDGSVIRIPDGAIIVPQFEVDGVSVPPQNIAALLTGNEPEPAAGSVQSSGGNFAGDVGDIQAAYGLGDLLPYTELAFPEFPDEEIIPDIVNEPPVIVIVTPDNPAGAIAAIASVDEAGLPARTVDGIAESAGTASETDVETTTGTIVFDAPDGAAAVLINDVAITAIGQTFVSPFGTLTITSIDLAGGEIGFSYTLADNLLGETVDGFFTMTIVDTDGDRASATLQIEVINDEPIARNDSAAQDSESAPVTVDVFANDTPGADGVALSTIQFVDGTLSGTGTLVNNGDGTFTYTPGPGEEGQVTFDYTITDGDTDTARATATITLVPDTVPTGGTVTATVDDDGLVGGNPNSTTGDLDANAGDDPADTSEASFTGTLTFDVGVDAPAAVAFDPALNGATATIGTEQVTYSLAGNVLTATGPRGVLFTVELTDPVTGEYQVTLVDNVLHAGGPNDEAIDATTAIGFIVTDSDGDSVATTLNIVFDDDAPTAFDNVAGVEEGGTVGGNLLSDGTDDVPGADGFAGIIGLTSTNTESETSTVVDGNLVLQGQYGTLTVNATTGVYSYVSTPNSTNADATDTFTYTIVDGDGDTSTATLTVGIDNVAGNVSDNDALVNEAGLPAGSDSASNSEIASGQITVSDAVGPFVYTLTGSGDGTYGTLVLNEDTGAYTYTLDTPFTDGDTSENSRNVVNGADSFGYEVHDTAGNLIGSGTINVSIVDDIPDAVDELARSIVEGNAVGLSGNLIDNDVEGADGATVTSVNIGGTDYPVAAAGTTLVTTANGSYTFDALGNWTFVPVAGLDQTNGPIDASFTYTLTDGDDDFDTATQPITITDGPGPFPGTPINLTVDDENLADGSDPATPVTDAASIVFTEGSDPIVSIIFDDSLTALDNLGGGLTWERVSDTQIVGRSGADTIVTLDLSVVGTTATVTVTLNDNYALHPNLGDDLAALGSVLVVATDLDGDTASSSVTVSVSDDLPTLSTSAPESGALEVDETDFATDATADFSGLFTPDYNADGPGSVSGYTLGIAAGSTGLVDTLSGQAVVLTLESGAVVGRTETGGDIVFVLTVDANGTVTLDQQRAVVHADAGDPDDPTGLSNPDLITLSATVTDGDGDTASATVSIGNALTFRDDAPAAGTNADVQLDDETQAGGIAGGIGDVDPDTANTSGMLAHDFGNDGGSIAFLTSGAPSGFQYVASGDDILVQQMQGGSWVTVVTVTLNPATGAYSVTQNANVLHADGGDENDTSFTLTYRVTDGDNDTADGTLTINVDDDTPTANAGVELTGSVDEDALPGGIEGGPGDIGVVGLTTGGSVATLFNSGADSPLTYAFQSGRINVAEHVERLRLSDASDPP</sequence>
<gene>
    <name evidence="3" type="ORF">HQR01_06945</name>
</gene>
<feature type="domain" description="DUF5801" evidence="2">
    <location>
        <begin position="1218"/>
        <end position="1340"/>
    </location>
</feature>
<dbReference type="Pfam" id="PF17963">
    <property type="entry name" value="Big_9"/>
    <property type="match status" value="3"/>
</dbReference>
<evidence type="ECO:0000313" key="3">
    <source>
        <dbReference type="EMBL" id="QKG71135.1"/>
    </source>
</evidence>
<organism evidence="3 4">
    <name type="scientific">Erythrobacter mangrovi</name>
    <dbReference type="NCBI Taxonomy" id="2739433"/>
    <lineage>
        <taxon>Bacteria</taxon>
        <taxon>Pseudomonadati</taxon>
        <taxon>Pseudomonadota</taxon>
        <taxon>Alphaproteobacteria</taxon>
        <taxon>Sphingomonadales</taxon>
        <taxon>Erythrobacteraceae</taxon>
        <taxon>Erythrobacter/Porphyrobacter group</taxon>
        <taxon>Erythrobacter</taxon>
    </lineage>
</organism>
<name>A0A7D3X9K8_9SPHN</name>
<dbReference type="KEGG" id="emv:HQR01_06945"/>